<dbReference type="AlphaFoldDB" id="A0A9Q9DA25"/>
<accession>A0A9Q9DA25</accession>
<dbReference type="OrthoDB" id="8282058at2"/>
<gene>
    <name evidence="1" type="ORF">NE863_02965</name>
    <name evidence="2" type="ORF">P4B07_03180</name>
</gene>
<dbReference type="Proteomes" id="UP001214094">
    <property type="component" value="Chromosome"/>
</dbReference>
<keyword evidence="4" id="KW-1185">Reference proteome</keyword>
<evidence type="ECO:0000313" key="3">
    <source>
        <dbReference type="Proteomes" id="UP001055460"/>
    </source>
</evidence>
<evidence type="ECO:0000313" key="2">
    <source>
        <dbReference type="EMBL" id="WFP91395.1"/>
    </source>
</evidence>
<name>A0A9Q9DA25_ENSAD</name>
<evidence type="ECO:0000313" key="4">
    <source>
        <dbReference type="Proteomes" id="UP001214094"/>
    </source>
</evidence>
<protein>
    <submittedName>
        <fullName evidence="1">Uncharacterized protein</fullName>
    </submittedName>
</protein>
<dbReference type="Proteomes" id="UP001055460">
    <property type="component" value="Chromosome"/>
</dbReference>
<reference evidence="2 4" key="2">
    <citation type="submission" date="2023-03" db="EMBL/GenBank/DDBJ databases">
        <title>Comparative genome and transcriptome analysis combination mining strategies for increasing vitamin B12 production of Ensifer adhaerens strain.</title>
        <authorList>
            <person name="Yongheng L."/>
        </authorList>
    </citation>
    <scope>NUCLEOTIDE SEQUENCE [LARGE SCALE GENOMIC DNA]</scope>
    <source>
        <strain evidence="2 4">Casida A-T305</strain>
    </source>
</reference>
<dbReference type="EMBL" id="CP098807">
    <property type="protein sequence ID" value="USJ23965.1"/>
    <property type="molecule type" value="Genomic_DNA"/>
</dbReference>
<organism evidence="1 3">
    <name type="scientific">Ensifer adhaerens</name>
    <name type="common">Sinorhizobium morelense</name>
    <dbReference type="NCBI Taxonomy" id="106592"/>
    <lineage>
        <taxon>Bacteria</taxon>
        <taxon>Pseudomonadati</taxon>
        <taxon>Pseudomonadota</taxon>
        <taxon>Alphaproteobacteria</taxon>
        <taxon>Hyphomicrobiales</taxon>
        <taxon>Rhizobiaceae</taxon>
        <taxon>Sinorhizobium/Ensifer group</taxon>
        <taxon>Ensifer</taxon>
    </lineage>
</organism>
<sequence length="59" mass="6562">MSTDKQPETTVKVEKRINGKWCFVIKFRGVTYPAQGNFTSMLEAQAAAQSVLNGLEKRG</sequence>
<evidence type="ECO:0000313" key="1">
    <source>
        <dbReference type="EMBL" id="USJ23965.1"/>
    </source>
</evidence>
<dbReference type="EMBL" id="CP121308">
    <property type="protein sequence ID" value="WFP91395.1"/>
    <property type="molecule type" value="Genomic_DNA"/>
</dbReference>
<proteinExistence type="predicted"/>
<dbReference type="KEGG" id="eah:FA04_03155"/>
<dbReference type="GeneID" id="29519067"/>
<reference evidence="1" key="1">
    <citation type="submission" date="2022-06" db="EMBL/GenBank/DDBJ databases">
        <title>Physiological and biochemical characterization and genomic elucidation of a strain of the genus Ensifer adhaerens M8 that combines arsenic oxidation and chromium reduction.</title>
        <authorList>
            <person name="Li X."/>
            <person name="Yu c."/>
        </authorList>
    </citation>
    <scope>NUCLEOTIDE SEQUENCE</scope>
    <source>
        <strain evidence="1">M8</strain>
    </source>
</reference>
<dbReference type="RefSeq" id="WP_034789185.1">
    <property type="nucleotide sequence ID" value="NZ_CAXURO020000001.1"/>
</dbReference>